<feature type="compositionally biased region" description="Polar residues" evidence="1">
    <location>
        <begin position="102"/>
        <end position="118"/>
    </location>
</feature>
<feature type="compositionally biased region" description="Basic and acidic residues" evidence="1">
    <location>
        <begin position="25"/>
        <end position="82"/>
    </location>
</feature>
<keyword evidence="4" id="KW-1185">Reference proteome</keyword>
<dbReference type="KEGG" id="nia:A8C56_19225"/>
<reference evidence="3 4" key="1">
    <citation type="submission" date="2016-05" db="EMBL/GenBank/DDBJ databases">
        <title>Niabella ginsenosidivorans BS26 whole genome sequencing.</title>
        <authorList>
            <person name="Im W.T."/>
            <person name="Siddiqi M.Z."/>
        </authorList>
    </citation>
    <scope>NUCLEOTIDE SEQUENCE [LARGE SCALE GENOMIC DNA]</scope>
    <source>
        <strain evidence="3 4">BS26</strain>
    </source>
</reference>
<feature type="chain" id="PRO_5008390048" evidence="2">
    <location>
        <begin position="22"/>
        <end position="156"/>
    </location>
</feature>
<feature type="signal peptide" evidence="2">
    <location>
        <begin position="1"/>
        <end position="21"/>
    </location>
</feature>
<evidence type="ECO:0000313" key="4">
    <source>
        <dbReference type="Proteomes" id="UP000077667"/>
    </source>
</evidence>
<feature type="compositionally biased region" description="Basic and acidic residues" evidence="1">
    <location>
        <begin position="142"/>
        <end position="156"/>
    </location>
</feature>
<dbReference type="AlphaFoldDB" id="A0A1A9I802"/>
<dbReference type="STRING" id="1176587.A8C56_19225"/>
<dbReference type="RefSeq" id="WP_067759685.1">
    <property type="nucleotide sequence ID" value="NZ_CP015772.1"/>
</dbReference>
<evidence type="ECO:0000256" key="2">
    <source>
        <dbReference type="SAM" id="SignalP"/>
    </source>
</evidence>
<gene>
    <name evidence="3" type="ORF">A8C56_19225</name>
</gene>
<protein>
    <submittedName>
        <fullName evidence="3">Uncharacterized protein</fullName>
    </submittedName>
</protein>
<evidence type="ECO:0000313" key="3">
    <source>
        <dbReference type="EMBL" id="ANH82830.1"/>
    </source>
</evidence>
<keyword evidence="2" id="KW-0732">Signal</keyword>
<organism evidence="3 4">
    <name type="scientific">Niabella ginsenosidivorans</name>
    <dbReference type="NCBI Taxonomy" id="1176587"/>
    <lineage>
        <taxon>Bacteria</taxon>
        <taxon>Pseudomonadati</taxon>
        <taxon>Bacteroidota</taxon>
        <taxon>Chitinophagia</taxon>
        <taxon>Chitinophagales</taxon>
        <taxon>Chitinophagaceae</taxon>
        <taxon>Niabella</taxon>
    </lineage>
</organism>
<proteinExistence type="predicted"/>
<dbReference type="EMBL" id="CP015772">
    <property type="protein sequence ID" value="ANH82830.1"/>
    <property type="molecule type" value="Genomic_DNA"/>
</dbReference>
<dbReference type="Proteomes" id="UP000077667">
    <property type="component" value="Chromosome"/>
</dbReference>
<feature type="region of interest" description="Disordered" evidence="1">
    <location>
        <begin position="20"/>
        <end position="156"/>
    </location>
</feature>
<accession>A0A1A9I802</accession>
<sequence>MKKLFLLLAFSVALYTAPVFAQSKKKADDDQKTEAKKTDAGETDKPEDRHAREKAYWKKVGNDQKEFWKEEHERHVKGEGPRKPPPPPNPFKRKKKKDMEEATNSSTGAESGSDGKSNVQEERSGPRKPPPPPNPFKKKKKKDAEKEEATSDSGSK</sequence>
<evidence type="ECO:0000256" key="1">
    <source>
        <dbReference type="SAM" id="MobiDB-lite"/>
    </source>
</evidence>
<name>A0A1A9I802_9BACT</name>
<dbReference type="OrthoDB" id="10020000at2"/>